<accession>A0ACC1D8Z5</accession>
<sequence length="684" mass="75639">MGPRIIFCFLAVLLALTQASANWRHSRVENHWVKPLKSHENEFEDSVVISLKDGEKEQYFNRDYKSAAYSSGYNVNETQHFDYKNSGPDGITYGCYGLINAFDKLQATHYVSDRKGYRVVNPEDPIKVYPKDKYLYDKSSANQQESGQTVPWSKLFFPNGCGKNAGKITFEQSSTPRDNVASSPKNPTVTWTPWTWTSTPATTRIPPQISTQKTTGTPERPRITTTPRTPGSTTRGQVPSSPKNPTVTWTPWTWTSTPVTTRIPPQISTQKTTGTPERPRITTTPRTPGSTTRGQVPSSPKNPTVTWTPWTWTSTPVTTRIPPQISTQKTTGTPERPRITTTPRTPGSTTRGQASSPKNPTVTWTPWTWTSTPVTTRIPPQISTQKTTGTPERPRITTTPRTPGSTTRGQASSPKNPTVTWTPWTWTSTPVTTRIPPQISTQKTTKIPERPGISSTPCTPGDTTREKEYPGTEPKNIPSVPYYPFPIYVINYTVPTMPGSCPCYLLNPGSNYTPTLGQPPAQYPPFNQNQVHAPYGIIGFLPVVFVPYCPGNSNGMNIVQQNFQNAVPVQYNCAQCQANRGVNRYVRDLKGEPSTNFGIALRASAGLVHPAAQIGEGILCLKKWSLRASLFNRDIPNEVAAASFPVQRGAFAVCRMDGSDGQHLARSADVTAEEQSGWLYHPPR</sequence>
<organism evidence="1 2">
    <name type="scientific">Dendrolimus kikuchii</name>
    <dbReference type="NCBI Taxonomy" id="765133"/>
    <lineage>
        <taxon>Eukaryota</taxon>
        <taxon>Metazoa</taxon>
        <taxon>Ecdysozoa</taxon>
        <taxon>Arthropoda</taxon>
        <taxon>Hexapoda</taxon>
        <taxon>Insecta</taxon>
        <taxon>Pterygota</taxon>
        <taxon>Neoptera</taxon>
        <taxon>Endopterygota</taxon>
        <taxon>Lepidoptera</taxon>
        <taxon>Glossata</taxon>
        <taxon>Ditrysia</taxon>
        <taxon>Bombycoidea</taxon>
        <taxon>Lasiocampidae</taxon>
        <taxon>Dendrolimus</taxon>
    </lineage>
</organism>
<protein>
    <submittedName>
        <fullName evidence="1">Uncharacterized protein</fullName>
    </submittedName>
</protein>
<evidence type="ECO:0000313" key="2">
    <source>
        <dbReference type="Proteomes" id="UP000824533"/>
    </source>
</evidence>
<gene>
    <name evidence="1" type="ORF">K1T71_004463</name>
</gene>
<dbReference type="EMBL" id="CM034393">
    <property type="protein sequence ID" value="KAJ0179872.1"/>
    <property type="molecule type" value="Genomic_DNA"/>
</dbReference>
<keyword evidence="2" id="KW-1185">Reference proteome</keyword>
<reference evidence="1 2" key="1">
    <citation type="journal article" date="2021" name="Front. Genet.">
        <title>Chromosome-Level Genome Assembly Reveals Significant Gene Expansion in the Toll and IMD Signaling Pathways of Dendrolimus kikuchii.</title>
        <authorList>
            <person name="Zhou J."/>
            <person name="Wu P."/>
            <person name="Xiong Z."/>
            <person name="Liu N."/>
            <person name="Zhao N."/>
            <person name="Ji M."/>
            <person name="Qiu Y."/>
            <person name="Yang B."/>
        </authorList>
    </citation>
    <scope>NUCLEOTIDE SEQUENCE [LARGE SCALE GENOMIC DNA]</scope>
    <source>
        <strain evidence="1">Ann1</strain>
    </source>
</reference>
<proteinExistence type="predicted"/>
<name>A0ACC1D8Z5_9NEOP</name>
<comment type="caution">
    <text evidence="1">The sequence shown here is derived from an EMBL/GenBank/DDBJ whole genome shotgun (WGS) entry which is preliminary data.</text>
</comment>
<evidence type="ECO:0000313" key="1">
    <source>
        <dbReference type="EMBL" id="KAJ0179872.1"/>
    </source>
</evidence>
<dbReference type="Proteomes" id="UP000824533">
    <property type="component" value="Linkage Group LG07"/>
</dbReference>